<proteinExistence type="predicted"/>
<comment type="caution">
    <text evidence="1">The sequence shown here is derived from an EMBL/GenBank/DDBJ whole genome shotgun (WGS) entry which is preliminary data.</text>
</comment>
<dbReference type="EMBL" id="CM047748">
    <property type="protein sequence ID" value="KAJ0013299.1"/>
    <property type="molecule type" value="Genomic_DNA"/>
</dbReference>
<keyword evidence="2" id="KW-1185">Reference proteome</keyword>
<accession>A0ACC0X7P5</accession>
<evidence type="ECO:0000313" key="1">
    <source>
        <dbReference type="EMBL" id="KAJ0013299.1"/>
    </source>
</evidence>
<sequence length="294" mass="33006">MDLDEWEFLPDRRFLDFPEDSDEKKIISGKRSYSSKTFFDMNYFSPNSPGSRSNSGKVPKQLVPIPFDLEPGLGKSPAPGDEFSKEIIIKTPVDVNFIPSVIAEKINKGPVIGSLEADQDSVSQVFFKKMKENEFVDMKMDSPKSPTSRNLMPQVDPGTFNFEDKSDQTLEGMNCHSPRKTTIDFEADRKQEATWEEEEENGGGLNLWKWSLTGVGAICSFGVAAATICIIIFGSQHKTKQQQNQKLRFQIYTDDKRIKQVVQQASKLNEAISAARGVPITRAHITFGGYYDAL</sequence>
<dbReference type="Proteomes" id="UP001163603">
    <property type="component" value="Chromosome 13"/>
</dbReference>
<protein>
    <submittedName>
        <fullName evidence="1">Uncharacterized protein</fullName>
    </submittedName>
</protein>
<evidence type="ECO:0000313" key="2">
    <source>
        <dbReference type="Proteomes" id="UP001163603"/>
    </source>
</evidence>
<name>A0ACC0X7P5_9ROSI</name>
<gene>
    <name evidence="1" type="ORF">Pint_20148</name>
</gene>
<organism evidence="1 2">
    <name type="scientific">Pistacia integerrima</name>
    <dbReference type="NCBI Taxonomy" id="434235"/>
    <lineage>
        <taxon>Eukaryota</taxon>
        <taxon>Viridiplantae</taxon>
        <taxon>Streptophyta</taxon>
        <taxon>Embryophyta</taxon>
        <taxon>Tracheophyta</taxon>
        <taxon>Spermatophyta</taxon>
        <taxon>Magnoliopsida</taxon>
        <taxon>eudicotyledons</taxon>
        <taxon>Gunneridae</taxon>
        <taxon>Pentapetalae</taxon>
        <taxon>rosids</taxon>
        <taxon>malvids</taxon>
        <taxon>Sapindales</taxon>
        <taxon>Anacardiaceae</taxon>
        <taxon>Pistacia</taxon>
    </lineage>
</organism>
<reference evidence="2" key="1">
    <citation type="journal article" date="2023" name="G3 (Bethesda)">
        <title>Genome assembly and association tests identify interacting loci associated with vigor, precocity, and sex in interspecific pistachio rootstocks.</title>
        <authorList>
            <person name="Palmer W."/>
            <person name="Jacygrad E."/>
            <person name="Sagayaradj S."/>
            <person name="Cavanaugh K."/>
            <person name="Han R."/>
            <person name="Bertier L."/>
            <person name="Beede B."/>
            <person name="Kafkas S."/>
            <person name="Golino D."/>
            <person name="Preece J."/>
            <person name="Michelmore R."/>
        </authorList>
    </citation>
    <scope>NUCLEOTIDE SEQUENCE [LARGE SCALE GENOMIC DNA]</scope>
</reference>